<feature type="region of interest" description="Disordered" evidence="1">
    <location>
        <begin position="42"/>
        <end position="81"/>
    </location>
</feature>
<feature type="compositionally biased region" description="Basic and acidic residues" evidence="1">
    <location>
        <begin position="63"/>
        <end position="81"/>
    </location>
</feature>
<organism evidence="2 3">
    <name type="scientific">Lottia gigantea</name>
    <name type="common">Giant owl limpet</name>
    <dbReference type="NCBI Taxonomy" id="225164"/>
    <lineage>
        <taxon>Eukaryota</taxon>
        <taxon>Metazoa</taxon>
        <taxon>Spiralia</taxon>
        <taxon>Lophotrochozoa</taxon>
        <taxon>Mollusca</taxon>
        <taxon>Gastropoda</taxon>
        <taxon>Patellogastropoda</taxon>
        <taxon>Lottioidea</taxon>
        <taxon>Lottiidae</taxon>
        <taxon>Lottia</taxon>
    </lineage>
</organism>
<evidence type="ECO:0000256" key="1">
    <source>
        <dbReference type="SAM" id="MobiDB-lite"/>
    </source>
</evidence>
<dbReference type="EMBL" id="KB201977">
    <property type="protein sequence ID" value="ESO92990.1"/>
    <property type="molecule type" value="Genomic_DNA"/>
</dbReference>
<evidence type="ECO:0000313" key="2">
    <source>
        <dbReference type="EMBL" id="ESO92990.1"/>
    </source>
</evidence>
<keyword evidence="3" id="KW-1185">Reference proteome</keyword>
<dbReference type="KEGG" id="lgi:LOTGIDRAFT_162014"/>
<dbReference type="AlphaFoldDB" id="V4AD14"/>
<accession>V4AD14</accession>
<proteinExistence type="predicted"/>
<reference evidence="2 3" key="1">
    <citation type="journal article" date="2013" name="Nature">
        <title>Insights into bilaterian evolution from three spiralian genomes.</title>
        <authorList>
            <person name="Simakov O."/>
            <person name="Marletaz F."/>
            <person name="Cho S.J."/>
            <person name="Edsinger-Gonzales E."/>
            <person name="Havlak P."/>
            <person name="Hellsten U."/>
            <person name="Kuo D.H."/>
            <person name="Larsson T."/>
            <person name="Lv J."/>
            <person name="Arendt D."/>
            <person name="Savage R."/>
            <person name="Osoegawa K."/>
            <person name="de Jong P."/>
            <person name="Grimwood J."/>
            <person name="Chapman J.A."/>
            <person name="Shapiro H."/>
            <person name="Aerts A."/>
            <person name="Otillar R.P."/>
            <person name="Terry A.Y."/>
            <person name="Boore J.L."/>
            <person name="Grigoriev I.V."/>
            <person name="Lindberg D.R."/>
            <person name="Seaver E.C."/>
            <person name="Weisblat D.A."/>
            <person name="Putnam N.H."/>
            <person name="Rokhsar D.S."/>
        </authorList>
    </citation>
    <scope>NUCLEOTIDE SEQUENCE [LARGE SCALE GENOMIC DNA]</scope>
</reference>
<name>V4AD14_LOTGI</name>
<protein>
    <submittedName>
        <fullName evidence="2">Uncharacterized protein</fullName>
    </submittedName>
</protein>
<evidence type="ECO:0000313" key="3">
    <source>
        <dbReference type="Proteomes" id="UP000030746"/>
    </source>
</evidence>
<gene>
    <name evidence="2" type="ORF">LOTGIDRAFT_162014</name>
</gene>
<dbReference type="RefSeq" id="XP_009056200.1">
    <property type="nucleotide sequence ID" value="XM_009057952.1"/>
</dbReference>
<dbReference type="GeneID" id="20238866"/>
<dbReference type="HOGENOM" id="CLU_2006497_0_0_1"/>
<dbReference type="CTD" id="20238866"/>
<sequence length="124" mass="14096">MIVRDKRFRMEDKGGLLRMIRLDKELSGAPNLNFSLYSDISEESSAGGDSLETSGDGEEVEEKEGGKVDRATETEVETRETGKQCCMVRYKKIVEVESMTEDGERRTVRVETDWEVEIGERLLL</sequence>
<dbReference type="Proteomes" id="UP000030746">
    <property type="component" value="Unassembled WGS sequence"/>
</dbReference>